<name>A0ABZ0XVR5_9BURK</name>
<sequence length="88" mass="9673">MSGKNGFPPSLGVEVVEIDESGLRLDLGTESLWLSYADFPWFADQPAELVRAVERPAPEHLYWPALDIDLSLASIRDPSAFPLIAAHP</sequence>
<dbReference type="Pfam" id="PF10387">
    <property type="entry name" value="DUF2442"/>
    <property type="match status" value="1"/>
</dbReference>
<dbReference type="EMBL" id="CP140152">
    <property type="protein sequence ID" value="WQH03855.1"/>
    <property type="molecule type" value="Genomic_DNA"/>
</dbReference>
<evidence type="ECO:0000313" key="1">
    <source>
        <dbReference type="EMBL" id="WQH03855.1"/>
    </source>
</evidence>
<organism evidence="1 2">
    <name type="scientific">Duganella zoogloeoides</name>
    <dbReference type="NCBI Taxonomy" id="75659"/>
    <lineage>
        <taxon>Bacteria</taxon>
        <taxon>Pseudomonadati</taxon>
        <taxon>Pseudomonadota</taxon>
        <taxon>Betaproteobacteria</taxon>
        <taxon>Burkholderiales</taxon>
        <taxon>Oxalobacteraceae</taxon>
        <taxon>Telluria group</taxon>
        <taxon>Duganella</taxon>
    </lineage>
</organism>
<dbReference type="GeneID" id="43164828"/>
<evidence type="ECO:0000313" key="2">
    <source>
        <dbReference type="Proteomes" id="UP001326110"/>
    </source>
</evidence>
<accession>A0ABZ0XVR5</accession>
<dbReference type="Proteomes" id="UP001326110">
    <property type="component" value="Chromosome"/>
</dbReference>
<reference evidence="1 2" key="1">
    <citation type="submission" date="2023-11" db="EMBL/GenBank/DDBJ databases">
        <title>MicrobeMod: A computational toolkit for identifying prokaryotic methylation and restriction-modification with nanopore sequencing.</title>
        <authorList>
            <person name="Crits-Christoph A."/>
            <person name="Kang S.C."/>
            <person name="Lee H."/>
            <person name="Ostrov N."/>
        </authorList>
    </citation>
    <scope>NUCLEOTIDE SEQUENCE [LARGE SCALE GENOMIC DNA]</scope>
    <source>
        <strain evidence="1 2">ATCC 25935</strain>
    </source>
</reference>
<dbReference type="InterPro" id="IPR018841">
    <property type="entry name" value="DUF2442"/>
</dbReference>
<keyword evidence="2" id="KW-1185">Reference proteome</keyword>
<proteinExistence type="predicted"/>
<protein>
    <submittedName>
        <fullName evidence="1">DUF2442 domain-containing protein</fullName>
    </submittedName>
</protein>
<gene>
    <name evidence="1" type="ORF">SR858_22830</name>
</gene>
<dbReference type="RefSeq" id="WP_154820015.1">
    <property type="nucleotide sequence ID" value="NZ_CP140152.1"/>
</dbReference>